<reference evidence="2 3" key="1">
    <citation type="submission" date="2020-09" db="EMBL/GenBank/DDBJ databases">
        <title>Biosynthesis of the nuclear factor of activated T cells inhibitor NFAT-133 and its congeners in Streptomyces pactum.</title>
        <authorList>
            <person name="Zhou W."/>
            <person name="Posri P."/>
            <person name="Abugrain M.E."/>
            <person name="Weisberg A.J."/>
            <person name="Chang J.H."/>
            <person name="Mahmud T."/>
        </authorList>
    </citation>
    <scope>NUCLEOTIDE SEQUENCE [LARGE SCALE GENOMIC DNA]</scope>
    <source>
        <strain evidence="2 3">ATCC 27456</strain>
    </source>
</reference>
<dbReference type="InterPro" id="IPR040836">
    <property type="entry name" value="SAVED"/>
</dbReference>
<dbReference type="InterPro" id="IPR003615">
    <property type="entry name" value="HNH_nuc"/>
</dbReference>
<dbReference type="NCBIfam" id="NF033611">
    <property type="entry name" value="SAVED"/>
    <property type="match status" value="1"/>
</dbReference>
<protein>
    <submittedName>
        <fullName evidence="2">SAVED domain-containing protein</fullName>
    </submittedName>
</protein>
<comment type="caution">
    <text evidence="2">The sequence shown here is derived from an EMBL/GenBank/DDBJ whole genome shotgun (WGS) entry which is preliminary data.</text>
</comment>
<gene>
    <name evidence="2" type="ORF">IHE55_15495</name>
</gene>
<name>A0ABS0NLP2_9ACTN</name>
<evidence type="ECO:0000313" key="2">
    <source>
        <dbReference type="EMBL" id="MBH5336113.1"/>
    </source>
</evidence>
<dbReference type="Proteomes" id="UP000807371">
    <property type="component" value="Unassembled WGS sequence"/>
</dbReference>
<accession>A0ABS0NLP2</accession>
<organism evidence="2 3">
    <name type="scientific">Streptomyces pactum</name>
    <dbReference type="NCBI Taxonomy" id="68249"/>
    <lineage>
        <taxon>Bacteria</taxon>
        <taxon>Bacillati</taxon>
        <taxon>Actinomycetota</taxon>
        <taxon>Actinomycetes</taxon>
        <taxon>Kitasatosporales</taxon>
        <taxon>Streptomycetaceae</taxon>
        <taxon>Streptomyces</taxon>
    </lineage>
</organism>
<proteinExistence type="predicted"/>
<keyword evidence="3" id="KW-1185">Reference proteome</keyword>
<sequence length="387" mass="43071">MVRREVWVRSGGRCALCNEYLLEGPASGRTLHLGQVAHIVGRSSGALSPRGQASLDPALRDDADNLMLLCANQHGEVDAREGLDVFTVEKLRRLKQEHEDRIRHLTSLGPDRATTVVRMVGQVHAQEVELSRQSAAAAVTARDRFPLFLESYARHGLEIDLRGVPGESSAVPCTALQAASASRIYYRSARILIDSVIERQLRVGIMRDAVRHLSVFGFARLPLLVYLGSRLDDTVPTDIYQRHRSDESWIWRDGDVPAVSFTTRIDHDVLAGSEAVVVMSVSGAIGRQELPLALRALRRYEIRPAQVPTSPDILRDRASLQRFSSALRDFFALLERESRALRRLHVLPALPMSAAVALGRAHHPQVHPQLVIYERLEGHYVPTLEVG</sequence>
<feature type="domain" description="SMODS-associated and fused to various effectors" evidence="1">
    <location>
        <begin position="210"/>
        <end position="385"/>
    </location>
</feature>
<evidence type="ECO:0000313" key="3">
    <source>
        <dbReference type="Proteomes" id="UP000807371"/>
    </source>
</evidence>
<dbReference type="EMBL" id="JACYXC010000001">
    <property type="protein sequence ID" value="MBH5336113.1"/>
    <property type="molecule type" value="Genomic_DNA"/>
</dbReference>
<dbReference type="Pfam" id="PF18145">
    <property type="entry name" value="SAVED"/>
    <property type="match status" value="1"/>
</dbReference>
<evidence type="ECO:0000259" key="1">
    <source>
        <dbReference type="Pfam" id="PF18145"/>
    </source>
</evidence>
<dbReference type="CDD" id="cd00085">
    <property type="entry name" value="HNHc"/>
    <property type="match status" value="1"/>
</dbReference>